<feature type="compositionally biased region" description="Polar residues" evidence="1">
    <location>
        <begin position="822"/>
        <end position="831"/>
    </location>
</feature>
<feature type="region of interest" description="Disordered" evidence="1">
    <location>
        <begin position="45"/>
        <end position="81"/>
    </location>
</feature>
<reference evidence="2" key="1">
    <citation type="journal article" date="2019" name="Environ. Microbiol.">
        <title>Fungal ecological strategies reflected in gene transcription - a case study of two litter decomposers.</title>
        <authorList>
            <person name="Barbi F."/>
            <person name="Kohler A."/>
            <person name="Barry K."/>
            <person name="Baskaran P."/>
            <person name="Daum C."/>
            <person name="Fauchery L."/>
            <person name="Ihrmark K."/>
            <person name="Kuo A."/>
            <person name="LaButti K."/>
            <person name="Lipzen A."/>
            <person name="Morin E."/>
            <person name="Grigoriev I.V."/>
            <person name="Henrissat B."/>
            <person name="Lindahl B."/>
            <person name="Martin F."/>
        </authorList>
    </citation>
    <scope>NUCLEOTIDE SEQUENCE</scope>
    <source>
        <strain evidence="2">JB14</strain>
    </source>
</reference>
<accession>A0A6A4GGN7</accession>
<evidence type="ECO:0000313" key="3">
    <source>
        <dbReference type="Proteomes" id="UP000799118"/>
    </source>
</evidence>
<gene>
    <name evidence="2" type="ORF">BT96DRAFT_1007828</name>
</gene>
<dbReference type="EMBL" id="ML770099">
    <property type="protein sequence ID" value="KAE9384671.1"/>
    <property type="molecule type" value="Genomic_DNA"/>
</dbReference>
<name>A0A6A4GGN7_9AGAR</name>
<feature type="compositionally biased region" description="Basic and acidic residues" evidence="1">
    <location>
        <begin position="396"/>
        <end position="414"/>
    </location>
</feature>
<feature type="region of interest" description="Disordered" evidence="1">
    <location>
        <begin position="637"/>
        <end position="831"/>
    </location>
</feature>
<evidence type="ECO:0000256" key="1">
    <source>
        <dbReference type="SAM" id="MobiDB-lite"/>
    </source>
</evidence>
<dbReference type="Proteomes" id="UP000799118">
    <property type="component" value="Unassembled WGS sequence"/>
</dbReference>
<organism evidence="2 3">
    <name type="scientific">Gymnopus androsaceus JB14</name>
    <dbReference type="NCBI Taxonomy" id="1447944"/>
    <lineage>
        <taxon>Eukaryota</taxon>
        <taxon>Fungi</taxon>
        <taxon>Dikarya</taxon>
        <taxon>Basidiomycota</taxon>
        <taxon>Agaricomycotina</taxon>
        <taxon>Agaricomycetes</taxon>
        <taxon>Agaricomycetidae</taxon>
        <taxon>Agaricales</taxon>
        <taxon>Marasmiineae</taxon>
        <taxon>Omphalotaceae</taxon>
        <taxon>Gymnopus</taxon>
    </lineage>
</organism>
<feature type="compositionally biased region" description="Acidic residues" evidence="1">
    <location>
        <begin position="677"/>
        <end position="703"/>
    </location>
</feature>
<sequence>MSRCTSSKPQADSDVKFCPSSSLVKSTRAIQSSASLRTHRQTIMVPFPDDQRPSTSECHSNLTAGPSRASSSRHPAGHGAAGLNLSTSKPALVGLHDQLASSTIAISEDQKELYEEHIWFLRIVILQGLPGFLFLRRQLGASANWPSRNNFLAMFDLMAPKLIAYRAKYDVEELPVWAATFLLQLQELCEKVFEADLVTLARHWRDWFFKESKLIQCAFIGEERPLQLYNAICTPQKFLEAKFLNFIQFKISYSETLLEVPQGHHFPQKILYKTQWMVTIPPDNQPYAFHRYPADSSRFDPANDPLDDNCCFRDITPPLVKAPTRDSSPSMSLGKLHPSLFMGPRGLEPTPIGPWLAYSTTNMKIPDIDGFPKLKGGRVNTSLFDYDSIFTQGGADPEKRKDPSQVEKRSNKKGEAVLMLPRPATKGVAMITEKFARPGEFQDNECVCLHVNFNSLIGSMVPLQTFPLTSPTLTVQSVIHAGSRMPPACSPFLCQLFANSIFHYLAIGVDSAALCKENTALHCQGHLVCAMVTEYYIQAENIFRRQKHLQNLTTSPRALLQGLIQDGFVEKDNIERLSLLAFLLGWEKWLLLGSFALSISHGSSGAAHGPLGASNGSNTCQEVDFQVQAANVLSTFHPLPSSEKSSDLGNEGPPSDKAASEEESDDRAVVRGSEADASGESDSEAEEDEDSNEEADEEVDNDDCGPPSQVEEEDAVIEIAESQHESRAPTPILKHTRSVNEEELSDGPAPAKRVRMPSRKQGRVTSAPQVALDSSADIIPPKQLAKQSKTAGPSQMRVVVPQTTTAQLCPKLFQKPKMHQAEGSSSKTKRK</sequence>
<proteinExistence type="predicted"/>
<keyword evidence="3" id="KW-1185">Reference proteome</keyword>
<evidence type="ECO:0000313" key="2">
    <source>
        <dbReference type="EMBL" id="KAE9384671.1"/>
    </source>
</evidence>
<feature type="compositionally biased region" description="Polar residues" evidence="1">
    <location>
        <begin position="53"/>
        <end position="73"/>
    </location>
</feature>
<protein>
    <submittedName>
        <fullName evidence="2">Uncharacterized protein</fullName>
    </submittedName>
</protein>
<dbReference type="AlphaFoldDB" id="A0A6A4GGN7"/>
<feature type="region of interest" description="Disordered" evidence="1">
    <location>
        <begin position="392"/>
        <end position="414"/>
    </location>
</feature>
<feature type="compositionally biased region" description="Basic residues" evidence="1">
    <location>
        <begin position="752"/>
        <end position="762"/>
    </location>
</feature>